<accession>A0AAN9YLW2</accession>
<evidence type="ECO:0000313" key="9">
    <source>
        <dbReference type="Proteomes" id="UP001320245"/>
    </source>
</evidence>
<protein>
    <recommendedName>
        <fullName evidence="7">Major facilitator superfamily (MFS) profile domain-containing protein</fullName>
    </recommendedName>
</protein>
<dbReference type="PROSITE" id="PS00216">
    <property type="entry name" value="SUGAR_TRANSPORT_1"/>
    <property type="match status" value="1"/>
</dbReference>
<dbReference type="PANTHER" id="PTHR23502:SF33">
    <property type="entry name" value="MAJOR FACILITATOR SUPERFAMILY (MFS) PROFILE DOMAIN-CONTAINING PROTEIN-RELATED"/>
    <property type="match status" value="1"/>
</dbReference>
<evidence type="ECO:0000256" key="2">
    <source>
        <dbReference type="ARBA" id="ARBA00022692"/>
    </source>
</evidence>
<evidence type="ECO:0000256" key="4">
    <source>
        <dbReference type="ARBA" id="ARBA00023136"/>
    </source>
</evidence>
<feature type="transmembrane region" description="Helical" evidence="6">
    <location>
        <begin position="462"/>
        <end position="481"/>
    </location>
</feature>
<evidence type="ECO:0000256" key="3">
    <source>
        <dbReference type="ARBA" id="ARBA00022989"/>
    </source>
</evidence>
<dbReference type="FunFam" id="1.20.1250.20:FF:000011">
    <property type="entry name" value="MFS multidrug transporter, putative"/>
    <property type="match status" value="1"/>
</dbReference>
<keyword evidence="9" id="KW-1185">Reference proteome</keyword>
<evidence type="ECO:0000256" key="5">
    <source>
        <dbReference type="SAM" id="MobiDB-lite"/>
    </source>
</evidence>
<feature type="region of interest" description="Disordered" evidence="5">
    <location>
        <begin position="1"/>
        <end position="65"/>
    </location>
</feature>
<feature type="transmembrane region" description="Helical" evidence="6">
    <location>
        <begin position="555"/>
        <end position="575"/>
    </location>
</feature>
<dbReference type="AlphaFoldDB" id="A0AAN9YLW2"/>
<feature type="transmembrane region" description="Helical" evidence="6">
    <location>
        <begin position="231"/>
        <end position="259"/>
    </location>
</feature>
<feature type="transmembrane region" description="Helical" evidence="6">
    <location>
        <begin position="421"/>
        <end position="441"/>
    </location>
</feature>
<dbReference type="InterPro" id="IPR036259">
    <property type="entry name" value="MFS_trans_sf"/>
</dbReference>
<sequence>MEEKNKDLETTGPKSGAAEEAADQSQRDAAERNDPEKALRPQSKFENDDASVYTSDSADHGNPDLEHADVEETILGHELDRQLSRVHDAETLRKIETRGSIKSKVSHVLSAVSGRNRKTDGEGIRRNPLPETNLDESIVGWDGQDDPNMPLNFTTSRKWMLVGLLSAITLLTPFASSILSPGISSLMIEFGETSEIMGALTVSIYLLGYVVGPMFLAPLSEIYGRRPVLTVANFFFCLWQIGCALAPNISALIVFRFFAGVGGAGCLTLGGAVIGDVFGPEQRGPVVGPLIGGFIAETIGWRWDFWIVLIVAGLITVLIEVLNQETSHRVLIDKKVARLKKELGRDDLRSCYETNTGPKPSQSGILINGLIRPLKMLIFSPIVLLLTLYISFAYGTMYLLFTTIPTVFEETYGFNVGLTGLVYLGLGCGTTLGWIIITLYSDKSVIKLAKANNGEFEPEMRLAVSMFFSWLLPITFFWYGWSAEYKVHWMSSIISLMPFGTGIMGLFLPITTYLVDCYPMYAASAIAANTELRSLVGAFLPLAGTPMYETLGLGWGNSLLGFLCVLMIPLPIIFFKFGKKLRKMESFKL</sequence>
<dbReference type="GO" id="GO:0016020">
    <property type="term" value="C:membrane"/>
    <property type="evidence" value="ECO:0007669"/>
    <property type="project" value="UniProtKB-SubCell"/>
</dbReference>
<comment type="subcellular location">
    <subcellularLocation>
        <location evidence="1">Membrane</location>
        <topology evidence="1">Multi-pass membrane protein</topology>
    </subcellularLocation>
</comment>
<feature type="transmembrane region" description="Helical" evidence="6">
    <location>
        <begin position="377"/>
        <end position="401"/>
    </location>
</feature>
<dbReference type="PROSITE" id="PS50850">
    <property type="entry name" value="MFS"/>
    <property type="match status" value="1"/>
</dbReference>
<dbReference type="SUPFAM" id="SSF103473">
    <property type="entry name" value="MFS general substrate transporter"/>
    <property type="match status" value="1"/>
</dbReference>
<dbReference type="EMBL" id="JAJSPL020000004">
    <property type="protein sequence ID" value="KAK7747230.1"/>
    <property type="molecule type" value="Genomic_DNA"/>
</dbReference>
<dbReference type="GO" id="GO:0022857">
    <property type="term" value="F:transmembrane transporter activity"/>
    <property type="evidence" value="ECO:0007669"/>
    <property type="project" value="InterPro"/>
</dbReference>
<feature type="transmembrane region" description="Helical" evidence="6">
    <location>
        <begin position="199"/>
        <end position="219"/>
    </location>
</feature>
<evidence type="ECO:0000256" key="1">
    <source>
        <dbReference type="ARBA" id="ARBA00004141"/>
    </source>
</evidence>
<feature type="compositionally biased region" description="Basic and acidic residues" evidence="5">
    <location>
        <begin position="25"/>
        <end position="47"/>
    </location>
</feature>
<evidence type="ECO:0000313" key="8">
    <source>
        <dbReference type="EMBL" id="KAK7747230.1"/>
    </source>
</evidence>
<name>A0AAN9YLW2_9PEZI</name>
<dbReference type="PANTHER" id="PTHR23502">
    <property type="entry name" value="MAJOR FACILITATOR SUPERFAMILY"/>
    <property type="match status" value="1"/>
</dbReference>
<dbReference type="GO" id="GO:0042908">
    <property type="term" value="P:xenobiotic transport"/>
    <property type="evidence" value="ECO:0007669"/>
    <property type="project" value="UniProtKB-ARBA"/>
</dbReference>
<dbReference type="InterPro" id="IPR020846">
    <property type="entry name" value="MFS_dom"/>
</dbReference>
<dbReference type="GO" id="GO:0140115">
    <property type="term" value="P:export across plasma membrane"/>
    <property type="evidence" value="ECO:0007669"/>
    <property type="project" value="UniProtKB-ARBA"/>
</dbReference>
<dbReference type="Proteomes" id="UP001320245">
    <property type="component" value="Unassembled WGS sequence"/>
</dbReference>
<gene>
    <name evidence="8" type="ORF">SLS53_001483</name>
</gene>
<keyword evidence="3 6" id="KW-1133">Transmembrane helix</keyword>
<reference evidence="8 9" key="1">
    <citation type="journal article" date="2023" name="PLoS ONE">
        <title>Cytospora paraplurivora sp. nov. isolated from orchards with fruit tree decline syndrome in Ontario, Canada.</title>
        <authorList>
            <person name="Ilyukhin E."/>
            <person name="Nguyen H.D.T."/>
            <person name="Castle A.J."/>
            <person name="Ellouze W."/>
        </authorList>
    </citation>
    <scope>NUCLEOTIDE SEQUENCE [LARGE SCALE GENOMIC DNA]</scope>
    <source>
        <strain evidence="8 9">FDS-564</strain>
    </source>
</reference>
<keyword evidence="4 6" id="KW-0472">Membrane</keyword>
<dbReference type="Gene3D" id="1.20.1250.20">
    <property type="entry name" value="MFS general substrate transporter like domains"/>
    <property type="match status" value="1"/>
</dbReference>
<feature type="transmembrane region" description="Helical" evidence="6">
    <location>
        <begin position="159"/>
        <end position="179"/>
    </location>
</feature>
<evidence type="ECO:0000256" key="6">
    <source>
        <dbReference type="SAM" id="Phobius"/>
    </source>
</evidence>
<feature type="transmembrane region" description="Helical" evidence="6">
    <location>
        <begin position="303"/>
        <end position="322"/>
    </location>
</feature>
<proteinExistence type="predicted"/>
<dbReference type="Pfam" id="PF07690">
    <property type="entry name" value="MFS_1"/>
    <property type="match status" value="1"/>
</dbReference>
<comment type="caution">
    <text evidence="8">The sequence shown here is derived from an EMBL/GenBank/DDBJ whole genome shotgun (WGS) entry which is preliminary data.</text>
</comment>
<dbReference type="CDD" id="cd17323">
    <property type="entry name" value="MFS_Tpo1_MDR_like"/>
    <property type="match status" value="1"/>
</dbReference>
<evidence type="ECO:0000259" key="7">
    <source>
        <dbReference type="PROSITE" id="PS50850"/>
    </source>
</evidence>
<dbReference type="InterPro" id="IPR005829">
    <property type="entry name" value="Sugar_transporter_CS"/>
</dbReference>
<keyword evidence="2 6" id="KW-0812">Transmembrane</keyword>
<feature type="transmembrane region" description="Helical" evidence="6">
    <location>
        <begin position="487"/>
        <end position="508"/>
    </location>
</feature>
<feature type="domain" description="Major facilitator superfamily (MFS) profile" evidence="7">
    <location>
        <begin position="161"/>
        <end position="581"/>
    </location>
</feature>
<dbReference type="InterPro" id="IPR011701">
    <property type="entry name" value="MFS"/>
</dbReference>
<organism evidence="8 9">
    <name type="scientific">Cytospora paraplurivora</name>
    <dbReference type="NCBI Taxonomy" id="2898453"/>
    <lineage>
        <taxon>Eukaryota</taxon>
        <taxon>Fungi</taxon>
        <taxon>Dikarya</taxon>
        <taxon>Ascomycota</taxon>
        <taxon>Pezizomycotina</taxon>
        <taxon>Sordariomycetes</taxon>
        <taxon>Sordariomycetidae</taxon>
        <taxon>Diaporthales</taxon>
        <taxon>Cytosporaceae</taxon>
        <taxon>Cytospora</taxon>
    </lineage>
</organism>